<dbReference type="Pfam" id="PF04811">
    <property type="entry name" value="Sec23_trunk"/>
    <property type="match status" value="2"/>
</dbReference>
<evidence type="ECO:0000313" key="13">
    <source>
        <dbReference type="EMBL" id="KAK3265515.1"/>
    </source>
</evidence>
<dbReference type="SUPFAM" id="SSF82919">
    <property type="entry name" value="Zn-finger domain of Sec23/24"/>
    <property type="match status" value="1"/>
</dbReference>
<evidence type="ECO:0000256" key="8">
    <source>
        <dbReference type="ARBA" id="ARBA00023329"/>
    </source>
</evidence>
<dbReference type="GO" id="GO:0008270">
    <property type="term" value="F:zinc ion binding"/>
    <property type="evidence" value="ECO:0007669"/>
    <property type="project" value="InterPro"/>
</dbReference>
<comment type="function">
    <text evidence="9">Component of the coat protein complex II (COPII) which promotes the formation of transport vesicles from the endoplasmic reticulum (ER). The coat has two main functions, the physical deformation of the endoplasmic reticulum membrane into vesicles and the selection of cargo molecules.</text>
</comment>
<name>A0AAE0FTS9_9CHLO</name>
<dbReference type="SUPFAM" id="SSF53300">
    <property type="entry name" value="vWA-like"/>
    <property type="match status" value="2"/>
</dbReference>
<dbReference type="Gene3D" id="2.30.30.380">
    <property type="entry name" value="Zn-finger domain of Sec23/24"/>
    <property type="match status" value="1"/>
</dbReference>
<keyword evidence="8 9" id="KW-0968">Cytoplasmic vesicle</keyword>
<evidence type="ECO:0000256" key="2">
    <source>
        <dbReference type="ARBA" id="ARBA00022723"/>
    </source>
</evidence>
<reference evidence="13 14" key="1">
    <citation type="journal article" date="2015" name="Genome Biol. Evol.">
        <title>Comparative Genomics of a Bacterivorous Green Alga Reveals Evolutionary Causalities and Consequences of Phago-Mixotrophic Mode of Nutrition.</title>
        <authorList>
            <person name="Burns J.A."/>
            <person name="Paasch A."/>
            <person name="Narechania A."/>
            <person name="Kim E."/>
        </authorList>
    </citation>
    <scope>NUCLEOTIDE SEQUENCE [LARGE SCALE GENOMIC DNA]</scope>
    <source>
        <strain evidence="13 14">PLY_AMNH</strain>
    </source>
</reference>
<feature type="non-terminal residue" evidence="13">
    <location>
        <position position="380"/>
    </location>
</feature>
<dbReference type="GO" id="GO:0090110">
    <property type="term" value="P:COPII-coated vesicle cargo loading"/>
    <property type="evidence" value="ECO:0007669"/>
    <property type="project" value="TreeGrafter"/>
</dbReference>
<evidence type="ECO:0000256" key="6">
    <source>
        <dbReference type="ARBA" id="ARBA00022927"/>
    </source>
</evidence>
<keyword evidence="1 9" id="KW-0813">Transport</keyword>
<evidence type="ECO:0000256" key="10">
    <source>
        <dbReference type="SAM" id="MobiDB-lite"/>
    </source>
</evidence>
<keyword evidence="6 9" id="KW-0653">Protein transport</keyword>
<keyword evidence="3 9" id="KW-0256">Endoplasmic reticulum</keyword>
<dbReference type="InterPro" id="IPR037364">
    <property type="entry name" value="Sec23"/>
</dbReference>
<sequence length="380" mass="41024">MEFSEVEATSGLRFSWNVWPSSRIDAARVVVPFGAMITPLKNIPGMPVLPYEPVCCKGCKAVLNPYCRVDFVGKIWICVFCHQRNQFPRNYADISETSLPAELFPNYTTIEYKVNQSFTRSSLPAFLFVVDTCLSDEELQGLKDTLRQTLSLLPESALVGLISFGTVVSVHEIGYGDCPKAHVFRGDQEISGEKVQDQLGIGFKGRGQPSRGAQAEGATTGPGGSGGPGVGRFLLPVSECEFALESALEDLTVNSWPKETGHRHKRATGAALSVAVGLLESCCPSTPARLMLVVGGPCTHGESCCPSTPARLMLVVGGPCTHGPGTVLGTDVEEHIRSHQDFEKNNAKHFKKALKFYTSLGTRLFGNGHVMDVYAAALDQ</sequence>
<feature type="domain" description="Sec23/Sec24 trunk" evidence="12">
    <location>
        <begin position="305"/>
        <end position="380"/>
    </location>
</feature>
<dbReference type="SUPFAM" id="SSF81995">
    <property type="entry name" value="beta-sandwich domain of Sec23/24"/>
    <property type="match status" value="1"/>
</dbReference>
<dbReference type="GO" id="GO:0005789">
    <property type="term" value="C:endoplasmic reticulum membrane"/>
    <property type="evidence" value="ECO:0007669"/>
    <property type="project" value="UniProtKB-SubCell"/>
</dbReference>
<keyword evidence="9" id="KW-0963">Cytoplasm</keyword>
<dbReference type="GO" id="GO:0070971">
    <property type="term" value="C:endoplasmic reticulum exit site"/>
    <property type="evidence" value="ECO:0007669"/>
    <property type="project" value="TreeGrafter"/>
</dbReference>
<evidence type="ECO:0000256" key="7">
    <source>
        <dbReference type="ARBA" id="ARBA00023136"/>
    </source>
</evidence>
<dbReference type="InterPro" id="IPR036174">
    <property type="entry name" value="Znf_Sec23_Sec24_sf"/>
</dbReference>
<comment type="similarity">
    <text evidence="9">Belongs to the SEC23/SEC24 family. SEC23 subfamily.</text>
</comment>
<evidence type="ECO:0000256" key="1">
    <source>
        <dbReference type="ARBA" id="ARBA00022448"/>
    </source>
</evidence>
<dbReference type="GO" id="GO:0005096">
    <property type="term" value="F:GTPase activator activity"/>
    <property type="evidence" value="ECO:0007669"/>
    <property type="project" value="TreeGrafter"/>
</dbReference>
<feature type="domain" description="Zinc finger Sec23/Sec24-type" evidence="11">
    <location>
        <begin position="53"/>
        <end position="91"/>
    </location>
</feature>
<dbReference type="FunFam" id="2.30.30.380:FF:000001">
    <property type="entry name" value="Protein transport protein SEC23"/>
    <property type="match status" value="1"/>
</dbReference>
<keyword evidence="14" id="KW-1185">Reference proteome</keyword>
<proteinExistence type="inferred from homology"/>
<feature type="domain" description="Sec23/Sec24 trunk" evidence="12">
    <location>
        <begin position="124"/>
        <end position="302"/>
    </location>
</feature>
<dbReference type="PANTHER" id="PTHR11141:SF22">
    <property type="entry name" value="PROTEIN TRANSPORT PROTEIN SEC23 G"/>
    <property type="match status" value="1"/>
</dbReference>
<dbReference type="AlphaFoldDB" id="A0AAE0FTS9"/>
<keyword evidence="7 9" id="KW-0472">Membrane</keyword>
<keyword evidence="5 9" id="KW-0931">ER-Golgi transport</keyword>
<evidence type="ECO:0000259" key="12">
    <source>
        <dbReference type="Pfam" id="PF04811"/>
    </source>
</evidence>
<evidence type="ECO:0000259" key="11">
    <source>
        <dbReference type="Pfam" id="PF04810"/>
    </source>
</evidence>
<dbReference type="Proteomes" id="UP001190700">
    <property type="component" value="Unassembled WGS sequence"/>
</dbReference>
<dbReference type="Gene3D" id="3.40.50.410">
    <property type="entry name" value="von Willebrand factor, type A domain"/>
    <property type="match status" value="2"/>
</dbReference>
<keyword evidence="4 9" id="KW-0862">Zinc</keyword>
<dbReference type="GO" id="GO:0006886">
    <property type="term" value="P:intracellular protein transport"/>
    <property type="evidence" value="ECO:0007669"/>
    <property type="project" value="InterPro"/>
</dbReference>
<gene>
    <name evidence="13" type="ORF">CYMTET_25804</name>
</gene>
<dbReference type="Pfam" id="PF04810">
    <property type="entry name" value="zf-Sec23_Sec24"/>
    <property type="match status" value="1"/>
</dbReference>
<dbReference type="EMBL" id="LGRX02013862">
    <property type="protein sequence ID" value="KAK3265515.1"/>
    <property type="molecule type" value="Genomic_DNA"/>
</dbReference>
<dbReference type="GO" id="GO:0030127">
    <property type="term" value="C:COPII vesicle coat"/>
    <property type="evidence" value="ECO:0007669"/>
    <property type="project" value="InterPro"/>
</dbReference>
<organism evidence="13 14">
    <name type="scientific">Cymbomonas tetramitiformis</name>
    <dbReference type="NCBI Taxonomy" id="36881"/>
    <lineage>
        <taxon>Eukaryota</taxon>
        <taxon>Viridiplantae</taxon>
        <taxon>Chlorophyta</taxon>
        <taxon>Pyramimonadophyceae</taxon>
        <taxon>Pyramimonadales</taxon>
        <taxon>Pyramimonadaceae</taxon>
        <taxon>Cymbomonas</taxon>
    </lineage>
</organism>
<evidence type="ECO:0000313" key="14">
    <source>
        <dbReference type="Proteomes" id="UP001190700"/>
    </source>
</evidence>
<keyword evidence="2 9" id="KW-0479">Metal-binding</keyword>
<dbReference type="InterPro" id="IPR036465">
    <property type="entry name" value="vWFA_dom_sf"/>
</dbReference>
<feature type="region of interest" description="Disordered" evidence="10">
    <location>
        <begin position="206"/>
        <end position="227"/>
    </location>
</feature>
<evidence type="ECO:0000256" key="3">
    <source>
        <dbReference type="ARBA" id="ARBA00022824"/>
    </source>
</evidence>
<evidence type="ECO:0000256" key="5">
    <source>
        <dbReference type="ARBA" id="ARBA00022892"/>
    </source>
</evidence>
<evidence type="ECO:0000256" key="4">
    <source>
        <dbReference type="ARBA" id="ARBA00022833"/>
    </source>
</evidence>
<protein>
    <recommendedName>
        <fullName evidence="9">Protein transport protein SEC23</fullName>
    </recommendedName>
</protein>
<comment type="caution">
    <text evidence="13">The sequence shown here is derived from an EMBL/GenBank/DDBJ whole genome shotgun (WGS) entry which is preliminary data.</text>
</comment>
<accession>A0AAE0FTS9</accession>
<comment type="subcellular location">
    <subcellularLocation>
        <location evidence="9">Cytoplasmic vesicle</location>
        <location evidence="9">COPII-coated vesicle membrane</location>
        <topology evidence="9">Peripheral membrane protein</topology>
        <orientation evidence="9">Cytoplasmic side</orientation>
    </subcellularLocation>
    <subcellularLocation>
        <location evidence="9">Endoplasmic reticulum membrane</location>
        <topology evidence="9">Peripheral membrane protein</topology>
        <orientation evidence="9">Cytoplasmic side</orientation>
    </subcellularLocation>
</comment>
<dbReference type="PANTHER" id="PTHR11141">
    <property type="entry name" value="PROTEIN TRANSPORT PROTEIN SEC23"/>
    <property type="match status" value="1"/>
</dbReference>
<dbReference type="InterPro" id="IPR006895">
    <property type="entry name" value="Znf_Sec23_Sec24"/>
</dbReference>
<dbReference type="InterPro" id="IPR006896">
    <property type="entry name" value="Sec23/24_trunk_dom"/>
</dbReference>
<evidence type="ECO:0000256" key="9">
    <source>
        <dbReference type="RuleBase" id="RU365030"/>
    </source>
</evidence>